<keyword evidence="2" id="KW-1185">Reference proteome</keyword>
<sequence>MSGRFLAKAATSTATFSVPAEDAVILVVVPAGGRQERKNGQLWIDGVYVAPAPKAAVNMRGIRDRQKVNHVLKIDVEAGVPAGESIKRFTFRFGSKILYEGDKIPKPLYLDTLSFHNGFYHLRVELEASGGSIDFCEIGVIVDNPSNPLSQPN</sequence>
<proteinExistence type="predicted"/>
<reference evidence="1 2" key="1">
    <citation type="submission" date="2022-10" db="EMBL/GenBank/DDBJ databases">
        <title>Comparative genomic analysis of Cohnella hashimotonis sp. nov., isolated from the International Space Station.</title>
        <authorList>
            <person name="Simpson A."/>
            <person name="Venkateswaran K."/>
        </authorList>
    </citation>
    <scope>NUCLEOTIDE SEQUENCE [LARGE SCALE GENOMIC DNA]</scope>
    <source>
        <strain evidence="1 2">DSM 18997</strain>
    </source>
</reference>
<accession>A0A9X4KPF0</accession>
<dbReference type="EMBL" id="JAPDHZ010000004">
    <property type="protein sequence ID" value="MDG0793817.1"/>
    <property type="molecule type" value="Genomic_DNA"/>
</dbReference>
<dbReference type="AlphaFoldDB" id="A0A9X4KPF0"/>
<evidence type="ECO:0000313" key="1">
    <source>
        <dbReference type="EMBL" id="MDG0793817.1"/>
    </source>
</evidence>
<name>A0A9X4KPF0_9BACL</name>
<dbReference type="Proteomes" id="UP001153387">
    <property type="component" value="Unassembled WGS sequence"/>
</dbReference>
<dbReference type="RefSeq" id="WP_277567543.1">
    <property type="nucleotide sequence ID" value="NZ_JAPDHZ010000004.1"/>
</dbReference>
<gene>
    <name evidence="1" type="ORF">OMP38_25590</name>
</gene>
<comment type="caution">
    <text evidence="1">The sequence shown here is derived from an EMBL/GenBank/DDBJ whole genome shotgun (WGS) entry which is preliminary data.</text>
</comment>
<organism evidence="1 2">
    <name type="scientific">Cohnella ginsengisoli</name>
    <dbReference type="NCBI Taxonomy" id="425004"/>
    <lineage>
        <taxon>Bacteria</taxon>
        <taxon>Bacillati</taxon>
        <taxon>Bacillota</taxon>
        <taxon>Bacilli</taxon>
        <taxon>Bacillales</taxon>
        <taxon>Paenibacillaceae</taxon>
        <taxon>Cohnella</taxon>
    </lineage>
</organism>
<protein>
    <submittedName>
        <fullName evidence="1">Uncharacterized protein</fullName>
    </submittedName>
</protein>
<evidence type="ECO:0000313" key="2">
    <source>
        <dbReference type="Proteomes" id="UP001153387"/>
    </source>
</evidence>